<dbReference type="PANTHER" id="PTHR35526:SF3">
    <property type="entry name" value="ANTI-SIGMA-F FACTOR RSBW"/>
    <property type="match status" value="1"/>
</dbReference>
<gene>
    <name evidence="3" type="ORF">L9S41_13475</name>
</gene>
<dbReference type="PANTHER" id="PTHR35526">
    <property type="entry name" value="ANTI-SIGMA-F FACTOR RSBW-RELATED"/>
    <property type="match status" value="1"/>
</dbReference>
<keyword evidence="1" id="KW-0808">Transferase</keyword>
<dbReference type="Pfam" id="PF13581">
    <property type="entry name" value="HATPase_c_2"/>
    <property type="match status" value="1"/>
</dbReference>
<keyword evidence="3" id="KW-0547">Nucleotide-binding</keyword>
<evidence type="ECO:0000313" key="4">
    <source>
        <dbReference type="Proteomes" id="UP001060414"/>
    </source>
</evidence>
<dbReference type="InterPro" id="IPR050267">
    <property type="entry name" value="Anti-sigma-factor_SerPK"/>
</dbReference>
<dbReference type="SUPFAM" id="SSF55874">
    <property type="entry name" value="ATPase domain of HSP90 chaperone/DNA topoisomerase II/histidine kinase"/>
    <property type="match status" value="1"/>
</dbReference>
<name>A0ABY5ZL37_9BACT</name>
<keyword evidence="3" id="KW-0067">ATP-binding</keyword>
<evidence type="ECO:0000313" key="3">
    <source>
        <dbReference type="EMBL" id="UWZ78682.1"/>
    </source>
</evidence>
<protein>
    <submittedName>
        <fullName evidence="3">ATP-binding protein</fullName>
    </submittedName>
</protein>
<feature type="domain" description="Histidine kinase/HSP90-like ATPase" evidence="2">
    <location>
        <begin position="32"/>
        <end position="138"/>
    </location>
</feature>
<dbReference type="Gene3D" id="3.30.565.10">
    <property type="entry name" value="Histidine kinase-like ATPase, C-terminal domain"/>
    <property type="match status" value="1"/>
</dbReference>
<evidence type="ECO:0000256" key="1">
    <source>
        <dbReference type="ARBA" id="ARBA00022527"/>
    </source>
</evidence>
<dbReference type="InterPro" id="IPR003594">
    <property type="entry name" value="HATPase_dom"/>
</dbReference>
<keyword evidence="4" id="KW-1185">Reference proteome</keyword>
<keyword evidence="1" id="KW-0418">Kinase</keyword>
<dbReference type="RefSeq" id="WP_260747040.1">
    <property type="nucleotide sequence ID" value="NZ_CP092109.1"/>
</dbReference>
<dbReference type="EMBL" id="CP092109">
    <property type="protein sequence ID" value="UWZ78682.1"/>
    <property type="molecule type" value="Genomic_DNA"/>
</dbReference>
<reference evidence="3" key="1">
    <citation type="journal article" date="2022" name="Environ. Microbiol.">
        <title>Geoalkalibacter halelectricus SAP #1 sp. nov. possessing extracellular electron transfer and mineral#reducing capabilities from a haloalkaline environment.</title>
        <authorList>
            <person name="Yadav S."/>
            <person name="Singh R."/>
            <person name="Sundharam S.S."/>
            <person name="Chaudhary S."/>
            <person name="Krishnamurthi S."/>
            <person name="Patil S.A."/>
        </authorList>
    </citation>
    <scope>NUCLEOTIDE SEQUENCE</scope>
    <source>
        <strain evidence="3">SAP-1</strain>
    </source>
</reference>
<dbReference type="Proteomes" id="UP001060414">
    <property type="component" value="Chromosome"/>
</dbReference>
<dbReference type="CDD" id="cd16936">
    <property type="entry name" value="HATPase_RsbW-like"/>
    <property type="match status" value="1"/>
</dbReference>
<organism evidence="3 4">
    <name type="scientific">Geoalkalibacter halelectricus</name>
    <dbReference type="NCBI Taxonomy" id="2847045"/>
    <lineage>
        <taxon>Bacteria</taxon>
        <taxon>Pseudomonadati</taxon>
        <taxon>Thermodesulfobacteriota</taxon>
        <taxon>Desulfuromonadia</taxon>
        <taxon>Desulfuromonadales</taxon>
        <taxon>Geoalkalibacteraceae</taxon>
        <taxon>Geoalkalibacter</taxon>
    </lineage>
</organism>
<dbReference type="GO" id="GO:0005524">
    <property type="term" value="F:ATP binding"/>
    <property type="evidence" value="ECO:0007669"/>
    <property type="project" value="UniProtKB-KW"/>
</dbReference>
<dbReference type="InterPro" id="IPR036890">
    <property type="entry name" value="HATPase_C_sf"/>
</dbReference>
<evidence type="ECO:0000259" key="2">
    <source>
        <dbReference type="Pfam" id="PF13581"/>
    </source>
</evidence>
<proteinExistence type="predicted"/>
<sequence>MKNERIEVDIKVPNQTRYLSLIGKIGEDVARTLKKYKGDREELAYHINLVLTESMTNAIRHAHEGDPTKEVHITITIEDKELCIKVYDQGQGFDISTLPVPEIRCLEEHGRGVFIIHTLMDSVSYRKFNGGHVLEMIKALQ</sequence>
<accession>A0ABY5ZL37</accession>
<keyword evidence="1" id="KW-0723">Serine/threonine-protein kinase</keyword>